<name>A0ACC3CZH4_9PEZI</name>
<gene>
    <name evidence="1" type="ORF">LTS18_010414</name>
</gene>
<evidence type="ECO:0000313" key="2">
    <source>
        <dbReference type="Proteomes" id="UP001186974"/>
    </source>
</evidence>
<protein>
    <submittedName>
        <fullName evidence="1">Uncharacterized protein</fullName>
    </submittedName>
</protein>
<accession>A0ACC3CZH4</accession>
<keyword evidence="2" id="KW-1185">Reference proteome</keyword>
<reference evidence="1" key="1">
    <citation type="submission" date="2024-09" db="EMBL/GenBank/DDBJ databases">
        <title>Black Yeasts Isolated from many extreme environments.</title>
        <authorList>
            <person name="Coleine C."/>
            <person name="Stajich J.E."/>
            <person name="Selbmann L."/>
        </authorList>
    </citation>
    <scope>NUCLEOTIDE SEQUENCE</scope>
    <source>
        <strain evidence="1">CCFEE 5737</strain>
    </source>
</reference>
<sequence length="95" mass="10990">MSSFLDPGIKFSELPKTFADAVMVAWKFDIRYLWVDCLCIIQDSKEDWRLESMKMGLVYKNSWLNIAAIDSPDCEGGLFVDRDRHLVDPFKITVP</sequence>
<dbReference type="EMBL" id="JAWDJW010009242">
    <property type="protein sequence ID" value="KAK3059623.1"/>
    <property type="molecule type" value="Genomic_DNA"/>
</dbReference>
<proteinExistence type="predicted"/>
<comment type="caution">
    <text evidence="1">The sequence shown here is derived from an EMBL/GenBank/DDBJ whole genome shotgun (WGS) entry which is preliminary data.</text>
</comment>
<feature type="non-terminal residue" evidence="1">
    <location>
        <position position="95"/>
    </location>
</feature>
<dbReference type="Proteomes" id="UP001186974">
    <property type="component" value="Unassembled WGS sequence"/>
</dbReference>
<organism evidence="1 2">
    <name type="scientific">Coniosporium uncinatum</name>
    <dbReference type="NCBI Taxonomy" id="93489"/>
    <lineage>
        <taxon>Eukaryota</taxon>
        <taxon>Fungi</taxon>
        <taxon>Dikarya</taxon>
        <taxon>Ascomycota</taxon>
        <taxon>Pezizomycotina</taxon>
        <taxon>Dothideomycetes</taxon>
        <taxon>Dothideomycetes incertae sedis</taxon>
        <taxon>Coniosporium</taxon>
    </lineage>
</organism>
<evidence type="ECO:0000313" key="1">
    <source>
        <dbReference type="EMBL" id="KAK3059623.1"/>
    </source>
</evidence>